<reference evidence="1" key="1">
    <citation type="journal article" date="2020" name="mSystems">
        <title>Genome- and Community-Level Interaction Insights into Carbon Utilization and Element Cycling Functions of Hydrothermarchaeota in Hydrothermal Sediment.</title>
        <authorList>
            <person name="Zhou Z."/>
            <person name="Liu Y."/>
            <person name="Xu W."/>
            <person name="Pan J."/>
            <person name="Luo Z.H."/>
            <person name="Li M."/>
        </authorList>
    </citation>
    <scope>NUCLEOTIDE SEQUENCE [LARGE SCALE GENOMIC DNA]</scope>
    <source>
        <strain evidence="1">HyVt-233</strain>
    </source>
</reference>
<dbReference type="AlphaFoldDB" id="A0A7C0U2K8"/>
<dbReference type="EMBL" id="DRBS01000158">
    <property type="protein sequence ID" value="HDD44035.1"/>
    <property type="molecule type" value="Genomic_DNA"/>
</dbReference>
<proteinExistence type="predicted"/>
<dbReference type="Proteomes" id="UP000886289">
    <property type="component" value="Unassembled WGS sequence"/>
</dbReference>
<comment type="caution">
    <text evidence="1">The sequence shown here is derived from an EMBL/GenBank/DDBJ whole genome shotgun (WGS) entry which is preliminary data.</text>
</comment>
<evidence type="ECO:0000313" key="1">
    <source>
        <dbReference type="EMBL" id="HDD44035.1"/>
    </source>
</evidence>
<name>A0A7C0U2K8_DESA2</name>
<gene>
    <name evidence="1" type="ORF">ENG63_04135</name>
</gene>
<organism evidence="1">
    <name type="scientific">Desulfofervidus auxilii</name>
    <dbReference type="NCBI Taxonomy" id="1621989"/>
    <lineage>
        <taxon>Bacteria</taxon>
        <taxon>Pseudomonadati</taxon>
        <taxon>Thermodesulfobacteriota</taxon>
        <taxon>Candidatus Desulfofervidia</taxon>
        <taxon>Candidatus Desulfofervidales</taxon>
        <taxon>Candidatus Desulfofervidaceae</taxon>
        <taxon>Candidatus Desulfofervidus</taxon>
    </lineage>
</organism>
<sequence>MSRLVENIVDKIRLMFEKKPELKPAVIMVDVVYTQEAEDLDIAGENACRIVLRDSSGHIFEEYPFSRHLLELFEDKGFIIDEGLWEANPSVKPSEFVEMRGMTY</sequence>
<protein>
    <submittedName>
        <fullName evidence="1">Uncharacterized protein</fullName>
    </submittedName>
</protein>
<accession>A0A7C0U2K8</accession>